<evidence type="ECO:0000256" key="6">
    <source>
        <dbReference type="ARBA" id="ARBA00023306"/>
    </source>
</evidence>
<accession>A0ABC8RJ72</accession>
<evidence type="ECO:0000256" key="1">
    <source>
        <dbReference type="ARBA" id="ARBA00004413"/>
    </source>
</evidence>
<keyword evidence="4" id="KW-0132">Cell division</keyword>
<evidence type="ECO:0000259" key="9">
    <source>
        <dbReference type="Pfam" id="PF06136"/>
    </source>
</evidence>
<dbReference type="InterPro" id="IPR010369">
    <property type="entry name" value="SOK"/>
</dbReference>
<comment type="similarity">
    <text evidence="7">Belongs to the SOSEKI family.</text>
</comment>
<feature type="compositionally biased region" description="Low complexity" evidence="8">
    <location>
        <begin position="228"/>
        <end position="243"/>
    </location>
</feature>
<organism evidence="10 11">
    <name type="scientific">Ilex paraguariensis</name>
    <name type="common">yerba mate</name>
    <dbReference type="NCBI Taxonomy" id="185542"/>
    <lineage>
        <taxon>Eukaryota</taxon>
        <taxon>Viridiplantae</taxon>
        <taxon>Streptophyta</taxon>
        <taxon>Embryophyta</taxon>
        <taxon>Tracheophyta</taxon>
        <taxon>Spermatophyta</taxon>
        <taxon>Magnoliopsida</taxon>
        <taxon>eudicotyledons</taxon>
        <taxon>Gunneridae</taxon>
        <taxon>Pentapetalae</taxon>
        <taxon>asterids</taxon>
        <taxon>campanulids</taxon>
        <taxon>Aquifoliales</taxon>
        <taxon>Aquifoliaceae</taxon>
        <taxon>Ilex</taxon>
    </lineage>
</organism>
<comment type="caution">
    <text evidence="10">The sequence shown here is derived from an EMBL/GenBank/DDBJ whole genome shotgun (WGS) entry which is preliminary data.</text>
</comment>
<proteinExistence type="inferred from homology"/>
<feature type="domain" description="SOSEKI DIX-like" evidence="9">
    <location>
        <begin position="18"/>
        <end position="105"/>
    </location>
</feature>
<dbReference type="GO" id="GO:0051301">
    <property type="term" value="P:cell division"/>
    <property type="evidence" value="ECO:0007669"/>
    <property type="project" value="UniProtKB-KW"/>
</dbReference>
<keyword evidence="11" id="KW-1185">Reference proteome</keyword>
<feature type="compositionally biased region" description="Basic and acidic residues" evidence="8">
    <location>
        <begin position="321"/>
        <end position="338"/>
    </location>
</feature>
<dbReference type="PANTHER" id="PTHR31083">
    <property type="entry name" value="UPSTREAM OF FLC PROTEIN (DUF966)"/>
    <property type="match status" value="1"/>
</dbReference>
<dbReference type="AlphaFoldDB" id="A0ABC8RJ72"/>
<keyword evidence="6" id="KW-0131">Cell cycle</keyword>
<dbReference type="GO" id="GO:0005886">
    <property type="term" value="C:plasma membrane"/>
    <property type="evidence" value="ECO:0007669"/>
    <property type="project" value="UniProtKB-SubCell"/>
</dbReference>
<dbReference type="PANTHER" id="PTHR31083:SF5">
    <property type="entry name" value="PROTEIN SOSEKI 1"/>
    <property type="match status" value="1"/>
</dbReference>
<feature type="compositionally biased region" description="Polar residues" evidence="8">
    <location>
        <begin position="168"/>
        <end position="178"/>
    </location>
</feature>
<comment type="subcellular location">
    <subcellularLocation>
        <location evidence="1">Cell membrane</location>
        <topology evidence="1">Peripheral membrane protein</topology>
        <orientation evidence="1">Cytoplasmic side</orientation>
    </subcellularLocation>
</comment>
<evidence type="ECO:0000256" key="7">
    <source>
        <dbReference type="ARBA" id="ARBA00024211"/>
    </source>
</evidence>
<evidence type="ECO:0000256" key="8">
    <source>
        <dbReference type="SAM" id="MobiDB-lite"/>
    </source>
</evidence>
<feature type="region of interest" description="Disordered" evidence="8">
    <location>
        <begin position="216"/>
        <end position="244"/>
    </location>
</feature>
<evidence type="ECO:0000313" key="10">
    <source>
        <dbReference type="EMBL" id="CAK9144788.1"/>
    </source>
</evidence>
<name>A0ABC8RJ72_9AQUA</name>
<dbReference type="GO" id="GO:0051258">
    <property type="term" value="P:protein polymerization"/>
    <property type="evidence" value="ECO:0007669"/>
    <property type="project" value="UniProtKB-ARBA"/>
</dbReference>
<keyword evidence="3" id="KW-1003">Cell membrane</keyword>
<dbReference type="Pfam" id="PF06136">
    <property type="entry name" value="SOK"/>
    <property type="match status" value="1"/>
</dbReference>
<keyword evidence="2" id="KW-0217">Developmental protein</keyword>
<keyword evidence="5" id="KW-0472">Membrane</keyword>
<feature type="compositionally biased region" description="Basic and acidic residues" evidence="8">
    <location>
        <begin position="127"/>
        <end position="151"/>
    </location>
</feature>
<dbReference type="InterPro" id="IPR048351">
    <property type="entry name" value="SOK_DIX"/>
</dbReference>
<protein>
    <recommendedName>
        <fullName evidence="9">SOSEKI DIX-like domain-containing protein</fullName>
    </recommendedName>
</protein>
<gene>
    <name evidence="10" type="ORF">ILEXP_LOCUS12563</name>
</gene>
<sequence length="417" mass="46636">MEGHGGGGGGGGQVRRLHIIYLLSRNGRIEHPHLVRVHHLSRNGVRLKDVKRWLSELRGKDMPESFAWSYKRRYKTGYVWQDLLDEDLITPISDNEYVLKGSEILSTTSNNADHSYDGKKTSMQKEPPLEDHEAKPHKLSSKDINGEHPEAKMGVTTKTTCEIEEDSPSYNSETSALTDDSIKLEDDNRLDTAKREITDEQSHTFEDDSSSFYSTLLNDKNKKGNGDKPGNIGTPASSKSSSFRIRRSYSGGASHMFRSLITCRAVDTDESAMVMINRSNKASLNIPANKGYSKIIKGEKLGGSERIFGTPWNQQQHSRRKSCDGVEDKRKNKKSEFSKDKTVSAAYKPINGPTCSQCGKQFGPEKLYTHMKSCRGMKVFAKGSSPVFSSATAEKAPRKSMDSSYQDSVSRYYLTNH</sequence>
<reference evidence="10 11" key="1">
    <citation type="submission" date="2024-02" db="EMBL/GenBank/DDBJ databases">
        <authorList>
            <person name="Vignale AGUSTIN F."/>
            <person name="Sosa J E."/>
            <person name="Modenutti C."/>
        </authorList>
    </citation>
    <scope>NUCLEOTIDE SEQUENCE [LARGE SCALE GENOMIC DNA]</scope>
</reference>
<feature type="region of interest" description="Disordered" evidence="8">
    <location>
        <begin position="108"/>
        <end position="184"/>
    </location>
</feature>
<dbReference type="EMBL" id="CAUOFW020001425">
    <property type="protein sequence ID" value="CAK9144788.1"/>
    <property type="molecule type" value="Genomic_DNA"/>
</dbReference>
<evidence type="ECO:0000256" key="2">
    <source>
        <dbReference type="ARBA" id="ARBA00022473"/>
    </source>
</evidence>
<feature type="region of interest" description="Disordered" evidence="8">
    <location>
        <begin position="388"/>
        <end position="407"/>
    </location>
</feature>
<feature type="region of interest" description="Disordered" evidence="8">
    <location>
        <begin position="312"/>
        <end position="338"/>
    </location>
</feature>
<evidence type="ECO:0000313" key="11">
    <source>
        <dbReference type="Proteomes" id="UP001642360"/>
    </source>
</evidence>
<dbReference type="Proteomes" id="UP001642360">
    <property type="component" value="Unassembled WGS sequence"/>
</dbReference>
<evidence type="ECO:0000256" key="3">
    <source>
        <dbReference type="ARBA" id="ARBA00022475"/>
    </source>
</evidence>
<evidence type="ECO:0000256" key="5">
    <source>
        <dbReference type="ARBA" id="ARBA00023136"/>
    </source>
</evidence>
<evidence type="ECO:0000256" key="4">
    <source>
        <dbReference type="ARBA" id="ARBA00022618"/>
    </source>
</evidence>